<dbReference type="RefSeq" id="WP_149654883.1">
    <property type="nucleotide sequence ID" value="NZ_VTZN01000100.1"/>
</dbReference>
<sequence>MAVLDTVRVFNKHLLNPAMMRMAGRKHWYAAVIEHVGRHSGKKYATPVVAEQASDGFIIPLPYGTHTDWLRNVLAAGQATIRVHGETYEAVAPQIIDAATAAPRLNPRRRRAFDRFKVKSYLEMKPAPTPSAQR</sequence>
<protein>
    <submittedName>
        <fullName evidence="1">Nitroreductase family deazaflavin-dependent oxidoreductase</fullName>
    </submittedName>
</protein>
<dbReference type="Pfam" id="PF04075">
    <property type="entry name" value="F420H2_quin_red"/>
    <property type="match status" value="1"/>
</dbReference>
<accession>A0A5B1BPD8</accession>
<dbReference type="OrthoDB" id="3778270at2"/>
<name>A0A5B1BPD8_MYCSI</name>
<dbReference type="NCBIfam" id="TIGR00026">
    <property type="entry name" value="hi_GC_TIGR00026"/>
    <property type="match status" value="1"/>
</dbReference>
<comment type="caution">
    <text evidence="1">The sequence shown here is derived from an EMBL/GenBank/DDBJ whole genome shotgun (WGS) entry which is preliminary data.</text>
</comment>
<evidence type="ECO:0000313" key="1">
    <source>
        <dbReference type="EMBL" id="KAA1249280.1"/>
    </source>
</evidence>
<dbReference type="Proteomes" id="UP000324701">
    <property type="component" value="Unassembled WGS sequence"/>
</dbReference>
<gene>
    <name evidence="1" type="ORF">F0Q45_16080</name>
</gene>
<dbReference type="InterPro" id="IPR012349">
    <property type="entry name" value="Split_barrel_FMN-bd"/>
</dbReference>
<dbReference type="EMBL" id="VTZN01000100">
    <property type="protein sequence ID" value="KAA1249280.1"/>
    <property type="molecule type" value="Genomic_DNA"/>
</dbReference>
<dbReference type="Gene3D" id="2.30.110.10">
    <property type="entry name" value="Electron Transport, Fmn-binding Protein, Chain A"/>
    <property type="match status" value="1"/>
</dbReference>
<organism evidence="1 2">
    <name type="scientific">Mycobacterium simiae</name>
    <name type="common">Mycobacterium habana</name>
    <dbReference type="NCBI Taxonomy" id="1784"/>
    <lineage>
        <taxon>Bacteria</taxon>
        <taxon>Bacillati</taxon>
        <taxon>Actinomycetota</taxon>
        <taxon>Actinomycetes</taxon>
        <taxon>Mycobacteriales</taxon>
        <taxon>Mycobacteriaceae</taxon>
        <taxon>Mycobacterium</taxon>
        <taxon>Mycobacterium simiae complex</taxon>
    </lineage>
</organism>
<dbReference type="GO" id="GO:0016491">
    <property type="term" value="F:oxidoreductase activity"/>
    <property type="evidence" value="ECO:0007669"/>
    <property type="project" value="InterPro"/>
</dbReference>
<dbReference type="AlphaFoldDB" id="A0A5B1BPD8"/>
<reference evidence="1 2" key="1">
    <citation type="submission" date="2019-09" db="EMBL/GenBank/DDBJ databases">
        <title>Report of infection by Mycobacterium simiae a patient suffering from pulmonary tuberculosis.</title>
        <authorList>
            <person name="Mohanty P.S."/>
            <person name="Bansal A.K."/>
            <person name="Singh H."/>
            <person name="Sharma S."/>
            <person name="Patil S.A."/>
            <person name="Upadhaya P."/>
            <person name="Singh P.K."/>
            <person name="Kumar D."/>
            <person name="Kumar S."/>
            <person name="Singh R.K."/>
            <person name="Chaudhary B."/>
        </authorList>
    </citation>
    <scope>NUCLEOTIDE SEQUENCE [LARGE SCALE GENOMIC DNA]</scope>
    <source>
        <strain evidence="1 2">JAL-560-SIM</strain>
    </source>
</reference>
<proteinExistence type="predicted"/>
<evidence type="ECO:0000313" key="2">
    <source>
        <dbReference type="Proteomes" id="UP000324701"/>
    </source>
</evidence>
<keyword evidence="2" id="KW-1185">Reference proteome</keyword>
<dbReference type="InterPro" id="IPR004378">
    <property type="entry name" value="F420H2_quin_Rdtase"/>
</dbReference>